<dbReference type="OrthoDB" id="491589at2"/>
<feature type="domain" description="Penicillin-binding protein transpeptidase" evidence="3">
    <location>
        <begin position="713"/>
        <end position="1029"/>
    </location>
</feature>
<dbReference type="GO" id="GO:0071972">
    <property type="term" value="F:peptidoglycan L,D-transpeptidase activity"/>
    <property type="evidence" value="ECO:0007669"/>
    <property type="project" value="TreeGrafter"/>
</dbReference>
<dbReference type="AlphaFoldDB" id="A0A3Q9EP43"/>
<evidence type="ECO:0000256" key="1">
    <source>
        <dbReference type="SAM" id="Phobius"/>
    </source>
</evidence>
<evidence type="ECO:0000259" key="2">
    <source>
        <dbReference type="Pfam" id="PF00656"/>
    </source>
</evidence>
<dbReference type="PANTHER" id="PTHR30627:SF24">
    <property type="entry name" value="PENICILLIN-BINDING PROTEIN 4B"/>
    <property type="match status" value="1"/>
</dbReference>
<dbReference type="SUPFAM" id="SSF52129">
    <property type="entry name" value="Caspase-like"/>
    <property type="match status" value="1"/>
</dbReference>
<keyword evidence="6" id="KW-1185">Reference proteome</keyword>
<dbReference type="GO" id="GO:0005886">
    <property type="term" value="C:plasma membrane"/>
    <property type="evidence" value="ECO:0007669"/>
    <property type="project" value="TreeGrafter"/>
</dbReference>
<dbReference type="SUPFAM" id="SSF56601">
    <property type="entry name" value="beta-lactamase/transpeptidase-like"/>
    <property type="match status" value="1"/>
</dbReference>
<dbReference type="InterPro" id="IPR011600">
    <property type="entry name" value="Pept_C14_caspase"/>
</dbReference>
<proteinExistence type="predicted"/>
<keyword evidence="1" id="KW-0812">Transmembrane</keyword>
<dbReference type="Pfam" id="PF00905">
    <property type="entry name" value="Transpeptidase"/>
    <property type="match status" value="1"/>
</dbReference>
<keyword evidence="1" id="KW-1133">Transmembrane helix</keyword>
<evidence type="ECO:0000313" key="6">
    <source>
        <dbReference type="Proteomes" id="UP000280298"/>
    </source>
</evidence>
<dbReference type="GO" id="GO:0004197">
    <property type="term" value="F:cysteine-type endopeptidase activity"/>
    <property type="evidence" value="ECO:0007669"/>
    <property type="project" value="InterPro"/>
</dbReference>
<feature type="transmembrane region" description="Helical" evidence="1">
    <location>
        <begin position="496"/>
        <end position="519"/>
    </location>
</feature>
<feature type="transmembrane region" description="Helical" evidence="1">
    <location>
        <begin position="557"/>
        <end position="577"/>
    </location>
</feature>
<dbReference type="InterPro" id="IPR001460">
    <property type="entry name" value="PCN-bd_Tpept"/>
</dbReference>
<dbReference type="GO" id="GO:0006508">
    <property type="term" value="P:proteolysis"/>
    <property type="evidence" value="ECO:0007669"/>
    <property type="project" value="InterPro"/>
</dbReference>
<dbReference type="Pfam" id="PF21922">
    <property type="entry name" value="PBP_dimer_2"/>
    <property type="match status" value="1"/>
</dbReference>
<dbReference type="InterPro" id="IPR029030">
    <property type="entry name" value="Caspase-like_dom_sf"/>
</dbReference>
<sequence>MARAGDGRTVMRESRRHALLVATSSYEDPSLRALWAPLRDATELARVLGDPAIGAFTVEVLTDPGAHELRRGVEDFFADCSVTDTLLLHFACHGLKDEGGKLFLAAADTVRTRLESTAIPAEYVSRLMMRSRAGRAAVMLDCCYAGAFERGLFSRADPEVHVEDSFSVLERVGGERGRAVLTASSAVEYAFEGSRVVPSAAAGSTMGAGLSEGRPGPSLFTGALVDGLRTGDADLGGDGVVGLAELAEYIGERIRAVTPNQNPQLWMFGAYGDLTIARAARRPDPVTLPLGVAVQTGPAAPEQRLRAVAELRTVIDGPDAARALAALAKLDRLARDDSASVREAARHARGAAAPRIPDGHCDLGVIPLGRPGPEVDVPVFGPPVVRATMTFSSTGEWLRVRRSVQGIALSAVAETPGVYEGRVMVHTAAGECALTVRAEIAPATVPPVVTLQKPVPPRPSLGSLPAGRRTLLGGKAVGAAVMLAAAVGSISRGGAWPALVLVSGALSASAVVAAGWSRMRGADRQLLRRSGALEVALCVGAVIALGVLTVVTRDEDVGPGFYVFGAGAAVYTGVSGLIPLTDRPLRGRLFHGTAVLLAMSTIVTVVLLRPSGDRPVSRYDRPRGNILVQGASVTGSKNTGGTRRYVRTYTDGPLYAHVTGYASQAYGTSLLEAAEDDILTATRSSQDKGGDVATTIDSAAQKAAFEGLGDRQGAVVALDPRTGAILALASAPSYDPSSFSGSSSADGTAWEKLRKDKNHPLLNRALRQAYPPGSTFKVVTAAAALENGLYDSIDEKTDSPVPWKLPESATELRNTADTLCENVSLRLALIESCNTVFGKIGSDLGSGKMRAQAEKFGFNSEPSVPVRAVESVYPDDADPAPNALSAIGQWETSATPLQMAMVAAAVGNDGSLMKPYLVKEAASEPESLGRPLSETNADKLQEMMRAVVESGTGTSAAISGVEVGGKTGTAQSGVENSERPFAWFISYAKPEPGSPASVAVAVVVQDDAADGDDISGGGLAAPIAREVMEAVLDT</sequence>
<accession>A0A3Q9EP43</accession>
<feature type="transmembrane region" description="Helical" evidence="1">
    <location>
        <begin position="589"/>
        <end position="608"/>
    </location>
</feature>
<reference evidence="5 6" key="1">
    <citation type="journal article" date="2019" name="Int. J. Syst. Evol. Microbiol.">
        <title>Streptomyces cyaneochromogenes sp. nov., a blue pigment-producing actinomycete from manganese-contaminated soil.</title>
        <authorList>
            <person name="Tang X."/>
            <person name="Zhao J."/>
            <person name="Li K."/>
            <person name="Chen Z."/>
            <person name="Sun Y."/>
            <person name="Gao J."/>
        </authorList>
    </citation>
    <scope>NUCLEOTIDE SEQUENCE [LARGE SCALE GENOMIC DNA]</scope>
    <source>
        <strain evidence="5 6">MK-45</strain>
    </source>
</reference>
<dbReference type="KEGG" id="scya:EJ357_04795"/>
<dbReference type="PANTHER" id="PTHR30627">
    <property type="entry name" value="PEPTIDOGLYCAN D,D-TRANSPEPTIDASE"/>
    <property type="match status" value="1"/>
</dbReference>
<dbReference type="InterPro" id="IPR054120">
    <property type="entry name" value="PBPA_dimer"/>
</dbReference>
<dbReference type="GO" id="GO:0071555">
    <property type="term" value="P:cell wall organization"/>
    <property type="evidence" value="ECO:0007669"/>
    <property type="project" value="TreeGrafter"/>
</dbReference>
<dbReference type="Gene3D" id="3.90.1310.10">
    <property type="entry name" value="Penicillin-binding protein 2a (Domain 2)"/>
    <property type="match status" value="1"/>
</dbReference>
<feature type="domain" description="Penicillin binding protein A dimerisation" evidence="4">
    <location>
        <begin position="623"/>
        <end position="685"/>
    </location>
</feature>
<dbReference type="Gene3D" id="3.40.710.10">
    <property type="entry name" value="DD-peptidase/beta-lactamase superfamily"/>
    <property type="match status" value="1"/>
</dbReference>
<keyword evidence="1" id="KW-0472">Membrane</keyword>
<protein>
    <submittedName>
        <fullName evidence="5">Uncharacterized protein</fullName>
    </submittedName>
</protein>
<dbReference type="InterPro" id="IPR012338">
    <property type="entry name" value="Beta-lactam/transpept-like"/>
</dbReference>
<organism evidence="5 6">
    <name type="scientific">Streptomyces cyaneochromogenes</name>
    <dbReference type="NCBI Taxonomy" id="2496836"/>
    <lineage>
        <taxon>Bacteria</taxon>
        <taxon>Bacillati</taxon>
        <taxon>Actinomycetota</taxon>
        <taxon>Actinomycetes</taxon>
        <taxon>Kitasatosporales</taxon>
        <taxon>Streptomycetaceae</taxon>
        <taxon>Streptomyces</taxon>
    </lineage>
</organism>
<evidence type="ECO:0000259" key="3">
    <source>
        <dbReference type="Pfam" id="PF00905"/>
    </source>
</evidence>
<dbReference type="EMBL" id="CP034539">
    <property type="protein sequence ID" value="AZQ32846.1"/>
    <property type="molecule type" value="Genomic_DNA"/>
</dbReference>
<gene>
    <name evidence="5" type="ORF">EJ357_04795</name>
</gene>
<dbReference type="InterPro" id="IPR050515">
    <property type="entry name" value="Beta-lactam/transpept"/>
</dbReference>
<dbReference type="Pfam" id="PF00656">
    <property type="entry name" value="Peptidase_C14"/>
    <property type="match status" value="1"/>
</dbReference>
<feature type="domain" description="Peptidase C14 caspase" evidence="2">
    <location>
        <begin position="15"/>
        <end position="232"/>
    </location>
</feature>
<evidence type="ECO:0000259" key="4">
    <source>
        <dbReference type="Pfam" id="PF21922"/>
    </source>
</evidence>
<name>A0A3Q9EP43_9ACTN</name>
<evidence type="ECO:0000313" key="5">
    <source>
        <dbReference type="EMBL" id="AZQ32846.1"/>
    </source>
</evidence>
<dbReference type="GO" id="GO:0008658">
    <property type="term" value="F:penicillin binding"/>
    <property type="evidence" value="ECO:0007669"/>
    <property type="project" value="InterPro"/>
</dbReference>
<dbReference type="Gene3D" id="3.40.50.1460">
    <property type="match status" value="1"/>
</dbReference>
<dbReference type="Proteomes" id="UP000280298">
    <property type="component" value="Chromosome"/>
</dbReference>
<dbReference type="NCBIfam" id="NF047832">
    <property type="entry name" value="caspase_w_EACC1"/>
    <property type="match status" value="1"/>
</dbReference>
<feature type="transmembrane region" description="Helical" evidence="1">
    <location>
        <begin position="531"/>
        <end position="551"/>
    </location>
</feature>